<name>A0A1H2YW00_9RHOB</name>
<dbReference type="InterPro" id="IPR007387">
    <property type="entry name" value="TRAP_DctQ"/>
</dbReference>
<evidence type="ECO:0000256" key="2">
    <source>
        <dbReference type="ARBA" id="ARBA00022448"/>
    </source>
</evidence>
<comment type="subunit">
    <text evidence="9">The complex comprises the extracytoplasmic solute receptor protein and the two transmembrane proteins.</text>
</comment>
<evidence type="ECO:0000256" key="5">
    <source>
        <dbReference type="ARBA" id="ARBA00022692"/>
    </source>
</evidence>
<dbReference type="AlphaFoldDB" id="A0A1H2YW00"/>
<evidence type="ECO:0000259" key="10">
    <source>
        <dbReference type="Pfam" id="PF04290"/>
    </source>
</evidence>
<protein>
    <recommendedName>
        <fullName evidence="9">TRAP transporter small permease protein</fullName>
    </recommendedName>
</protein>
<dbReference type="GO" id="GO:0005886">
    <property type="term" value="C:plasma membrane"/>
    <property type="evidence" value="ECO:0007669"/>
    <property type="project" value="UniProtKB-SubCell"/>
</dbReference>
<comment type="subcellular location">
    <subcellularLocation>
        <location evidence="1 9">Cell inner membrane</location>
        <topology evidence="1 9">Multi-pass membrane protein</topology>
    </subcellularLocation>
</comment>
<keyword evidence="12" id="KW-1185">Reference proteome</keyword>
<dbReference type="OrthoDB" id="4250245at2"/>
<evidence type="ECO:0000256" key="3">
    <source>
        <dbReference type="ARBA" id="ARBA00022475"/>
    </source>
</evidence>
<feature type="domain" description="Tripartite ATP-independent periplasmic transporters DctQ component" evidence="10">
    <location>
        <begin position="122"/>
        <end position="252"/>
    </location>
</feature>
<dbReference type="STRING" id="670155.SAMN04488001_2345"/>
<reference evidence="12" key="1">
    <citation type="submission" date="2016-10" db="EMBL/GenBank/DDBJ databases">
        <authorList>
            <person name="Varghese N."/>
            <person name="Submissions S."/>
        </authorList>
    </citation>
    <scope>NUCLEOTIDE SEQUENCE [LARGE SCALE GENOMIC DNA]</scope>
    <source>
        <strain evidence="12">DSM 26922</strain>
    </source>
</reference>
<dbReference type="Proteomes" id="UP000199441">
    <property type="component" value="Unassembled WGS sequence"/>
</dbReference>
<dbReference type="InterPro" id="IPR055348">
    <property type="entry name" value="DctQ"/>
</dbReference>
<keyword evidence="7 9" id="KW-0472">Membrane</keyword>
<dbReference type="EMBL" id="FNOI01000004">
    <property type="protein sequence ID" value="SDX09380.1"/>
    <property type="molecule type" value="Genomic_DNA"/>
</dbReference>
<dbReference type="GO" id="GO:0022857">
    <property type="term" value="F:transmembrane transporter activity"/>
    <property type="evidence" value="ECO:0007669"/>
    <property type="project" value="UniProtKB-UniRule"/>
</dbReference>
<sequence>MPQKAEYLKSGSLIEWLVPLAFIVCAAWVTWHMPAFILDWGVYTQQLDTQFDRLDVTPNMPVVLGEHIDVVDLLALLGLPLFAVIGVRTVRRAAMEFEAWGPLDRLSVFIGRVTMMLIVLLTSVMIYEVILRYVFEAPTLWANELSLWLAGFVFLCSGLYAMQQRSHIRIFLIYDMLPRAAQRVCDVISTALIALFAFFLIYGGYGEAFAKFNRWETFGTAFDPPIPATIKPMVLFVVAMVAVQAVINLISDWNAEPVIHSAADDIDQDEIERLKKAVGADGVGDMDVTRSAVHTSKAGHE</sequence>
<evidence type="ECO:0000256" key="1">
    <source>
        <dbReference type="ARBA" id="ARBA00004429"/>
    </source>
</evidence>
<dbReference type="Pfam" id="PF04290">
    <property type="entry name" value="DctQ"/>
    <property type="match status" value="1"/>
</dbReference>
<feature type="transmembrane region" description="Helical" evidence="9">
    <location>
        <begin position="145"/>
        <end position="163"/>
    </location>
</feature>
<dbReference type="PANTHER" id="PTHR35011">
    <property type="entry name" value="2,3-DIKETO-L-GULONATE TRAP TRANSPORTER SMALL PERMEASE PROTEIN YIAM"/>
    <property type="match status" value="1"/>
</dbReference>
<keyword evidence="4 9" id="KW-0997">Cell inner membrane</keyword>
<dbReference type="PANTHER" id="PTHR35011:SF4">
    <property type="entry name" value="SLL1102 PROTEIN"/>
    <property type="match status" value="1"/>
</dbReference>
<proteinExistence type="inferred from homology"/>
<feature type="transmembrane region" description="Helical" evidence="9">
    <location>
        <begin position="12"/>
        <end position="31"/>
    </location>
</feature>
<accession>A0A1H2YW00</accession>
<evidence type="ECO:0000256" key="8">
    <source>
        <dbReference type="ARBA" id="ARBA00038436"/>
    </source>
</evidence>
<feature type="transmembrane region" description="Helical" evidence="9">
    <location>
        <begin position="184"/>
        <end position="205"/>
    </location>
</feature>
<organism evidence="11 12">
    <name type="scientific">Litoreibacter albidus</name>
    <dbReference type="NCBI Taxonomy" id="670155"/>
    <lineage>
        <taxon>Bacteria</taxon>
        <taxon>Pseudomonadati</taxon>
        <taxon>Pseudomonadota</taxon>
        <taxon>Alphaproteobacteria</taxon>
        <taxon>Rhodobacterales</taxon>
        <taxon>Roseobacteraceae</taxon>
        <taxon>Litoreibacter</taxon>
    </lineage>
</organism>
<feature type="transmembrane region" description="Helical" evidence="9">
    <location>
        <begin position="233"/>
        <end position="251"/>
    </location>
</feature>
<evidence type="ECO:0000256" key="6">
    <source>
        <dbReference type="ARBA" id="ARBA00022989"/>
    </source>
</evidence>
<comment type="similarity">
    <text evidence="8 9">Belongs to the TRAP transporter small permease family.</text>
</comment>
<comment type="function">
    <text evidence="9">Part of the tripartite ATP-independent periplasmic (TRAP) transport system.</text>
</comment>
<keyword evidence="6 9" id="KW-1133">Transmembrane helix</keyword>
<comment type="caution">
    <text evidence="9">Lacks conserved residue(s) required for the propagation of feature annotation.</text>
</comment>
<keyword evidence="3" id="KW-1003">Cell membrane</keyword>
<keyword evidence="5 9" id="KW-0812">Transmembrane</keyword>
<feature type="transmembrane region" description="Helical" evidence="9">
    <location>
        <begin position="109"/>
        <end position="133"/>
    </location>
</feature>
<evidence type="ECO:0000256" key="4">
    <source>
        <dbReference type="ARBA" id="ARBA00022519"/>
    </source>
</evidence>
<gene>
    <name evidence="11" type="ORF">SAMN04488001_2345</name>
</gene>
<feature type="transmembrane region" description="Helical" evidence="9">
    <location>
        <begin position="70"/>
        <end position="88"/>
    </location>
</feature>
<evidence type="ECO:0000256" key="9">
    <source>
        <dbReference type="RuleBase" id="RU369079"/>
    </source>
</evidence>
<keyword evidence="2 9" id="KW-0813">Transport</keyword>
<dbReference type="RefSeq" id="WP_089947123.1">
    <property type="nucleotide sequence ID" value="NZ_FNOI01000004.1"/>
</dbReference>
<evidence type="ECO:0000256" key="7">
    <source>
        <dbReference type="ARBA" id="ARBA00023136"/>
    </source>
</evidence>
<evidence type="ECO:0000313" key="11">
    <source>
        <dbReference type="EMBL" id="SDX09380.1"/>
    </source>
</evidence>
<evidence type="ECO:0000313" key="12">
    <source>
        <dbReference type="Proteomes" id="UP000199441"/>
    </source>
</evidence>